<gene>
    <name evidence="1" type="ORF">QP520_09270</name>
</gene>
<dbReference type="AlphaFoldDB" id="A0AAJ1V5Z8"/>
<reference evidence="1" key="1">
    <citation type="submission" date="2023-05" db="EMBL/GenBank/DDBJ databases">
        <title>Cataloging the Phylogenetic Diversity of Human Bladder Bacteria.</title>
        <authorList>
            <person name="Du J."/>
        </authorList>
    </citation>
    <scope>NUCLEOTIDE SEQUENCE</scope>
    <source>
        <strain evidence="1">UMB10101</strain>
    </source>
</reference>
<organism evidence="1 2">
    <name type="scientific">Veillonella atypica</name>
    <dbReference type="NCBI Taxonomy" id="39777"/>
    <lineage>
        <taxon>Bacteria</taxon>
        <taxon>Bacillati</taxon>
        <taxon>Bacillota</taxon>
        <taxon>Negativicutes</taxon>
        <taxon>Veillonellales</taxon>
        <taxon>Veillonellaceae</taxon>
        <taxon>Veillonella</taxon>
    </lineage>
</organism>
<evidence type="ECO:0000313" key="1">
    <source>
        <dbReference type="EMBL" id="MDK7357812.1"/>
    </source>
</evidence>
<dbReference type="RefSeq" id="WP_285418310.1">
    <property type="nucleotide sequence ID" value="NZ_JASORJ010000030.1"/>
</dbReference>
<comment type="caution">
    <text evidence="1">The sequence shown here is derived from an EMBL/GenBank/DDBJ whole genome shotgun (WGS) entry which is preliminary data.</text>
</comment>
<protein>
    <submittedName>
        <fullName evidence="1">Uncharacterized protein</fullName>
    </submittedName>
</protein>
<proteinExistence type="predicted"/>
<dbReference type="EMBL" id="JASORJ010000030">
    <property type="protein sequence ID" value="MDK7357812.1"/>
    <property type="molecule type" value="Genomic_DNA"/>
</dbReference>
<name>A0AAJ1V5Z8_9FIRM</name>
<dbReference type="Proteomes" id="UP001236274">
    <property type="component" value="Unassembled WGS sequence"/>
</dbReference>
<accession>A0AAJ1V5Z8</accession>
<evidence type="ECO:0000313" key="2">
    <source>
        <dbReference type="Proteomes" id="UP001236274"/>
    </source>
</evidence>
<sequence length="276" mass="32742">MKTLKENIITVEDIKAEIEKAEFDVPREDEDFGDRYDRLHAEWAVKGLKKYRDELKEAFIDKEHFKDWVIDIWGDVNTFIAVINEELRLRSIESIREASECAALMKIFIPSESGSRDEAEEKVKRNLEEALEEHDQRIINIFDVEIVPLLQWNEELLAMKAFLTNDFYMKGIFTDELKQIYINVFTLLDRNLSEKVEYSDAHSFEYYTDLEDEWEFLYLDDLNPIEELLAILPGSPYECDVMYYAHSINWNIKNKHVNTFKEKCKELYNSLHSIAV</sequence>